<reference evidence="4 5" key="1">
    <citation type="submission" date="2024-10" db="EMBL/GenBank/DDBJ databases">
        <title>Updated reference genomes for cyclostephanoid diatoms.</title>
        <authorList>
            <person name="Roberts W.R."/>
            <person name="Alverson A.J."/>
        </authorList>
    </citation>
    <scope>NUCLEOTIDE SEQUENCE [LARGE SCALE GENOMIC DNA]</scope>
    <source>
        <strain evidence="4 5">AJA228-03</strain>
    </source>
</reference>
<sequence>MTATKDISPQDLDGTETNVGERSDVATSSGPCGESRMFAWCEVEMIQDAVCGNGLNSTESRDDDAQNESCPASPIGRGDRSFEDKLKIFSEELDTTQSLSLKGSSSVIKESLVSKSNVAKGFTLSRTSSHSTSISGVDKSRFDHLLCLVDSASRTHGAQSIPVADLYVSMGVECGQNFTDVRSKELAVQLFQEAFAIYQARLGDSNNQTIQCRVHLGTTCLSLERYDEALDCFCMAVYMREALFGELHPSVSELWVLISSVHQATSKLELALKASAKALTGYRRSYGDKHQIVIEVLKTIAQIHIRMGNSDKASDINKYVRLHSPKVDAII</sequence>
<dbReference type="SUPFAM" id="SSF48452">
    <property type="entry name" value="TPR-like"/>
    <property type="match status" value="1"/>
</dbReference>
<keyword evidence="1" id="KW-0677">Repeat</keyword>
<dbReference type="Proteomes" id="UP001530377">
    <property type="component" value="Unassembled WGS sequence"/>
</dbReference>
<evidence type="ECO:0008006" key="6">
    <source>
        <dbReference type="Google" id="ProtNLM"/>
    </source>
</evidence>
<keyword evidence="2" id="KW-0802">TPR repeat</keyword>
<feature type="region of interest" description="Disordered" evidence="3">
    <location>
        <begin position="1"/>
        <end position="31"/>
    </location>
</feature>
<organism evidence="4 5">
    <name type="scientific">Cyclostephanos tholiformis</name>
    <dbReference type="NCBI Taxonomy" id="382380"/>
    <lineage>
        <taxon>Eukaryota</taxon>
        <taxon>Sar</taxon>
        <taxon>Stramenopiles</taxon>
        <taxon>Ochrophyta</taxon>
        <taxon>Bacillariophyta</taxon>
        <taxon>Coscinodiscophyceae</taxon>
        <taxon>Thalassiosirophycidae</taxon>
        <taxon>Stephanodiscales</taxon>
        <taxon>Stephanodiscaceae</taxon>
        <taxon>Cyclostephanos</taxon>
    </lineage>
</organism>
<dbReference type="PANTHER" id="PTHR45641:SF19">
    <property type="entry name" value="NEPHROCYSTIN-3"/>
    <property type="match status" value="1"/>
</dbReference>
<evidence type="ECO:0000313" key="5">
    <source>
        <dbReference type="Proteomes" id="UP001530377"/>
    </source>
</evidence>
<gene>
    <name evidence="4" type="ORF">ACHAXA_007297</name>
</gene>
<dbReference type="PANTHER" id="PTHR45641">
    <property type="entry name" value="TETRATRICOPEPTIDE REPEAT PROTEIN (AFU_ORTHOLOGUE AFUA_6G03870)"/>
    <property type="match status" value="1"/>
</dbReference>
<name>A0ABD3RVF1_9STRA</name>
<dbReference type="InterPro" id="IPR011990">
    <property type="entry name" value="TPR-like_helical_dom_sf"/>
</dbReference>
<proteinExistence type="predicted"/>
<feature type="region of interest" description="Disordered" evidence="3">
    <location>
        <begin position="57"/>
        <end position="78"/>
    </location>
</feature>
<dbReference type="EMBL" id="JALLPB020000161">
    <property type="protein sequence ID" value="KAL3816179.1"/>
    <property type="molecule type" value="Genomic_DNA"/>
</dbReference>
<keyword evidence="5" id="KW-1185">Reference proteome</keyword>
<dbReference type="Pfam" id="PF13424">
    <property type="entry name" value="TPR_12"/>
    <property type="match status" value="2"/>
</dbReference>
<dbReference type="Gene3D" id="1.25.40.10">
    <property type="entry name" value="Tetratricopeptide repeat domain"/>
    <property type="match status" value="1"/>
</dbReference>
<evidence type="ECO:0000313" key="4">
    <source>
        <dbReference type="EMBL" id="KAL3816179.1"/>
    </source>
</evidence>
<protein>
    <recommendedName>
        <fullName evidence="6">Kinesin light chain</fullName>
    </recommendedName>
</protein>
<evidence type="ECO:0000256" key="2">
    <source>
        <dbReference type="ARBA" id="ARBA00022803"/>
    </source>
</evidence>
<evidence type="ECO:0000256" key="3">
    <source>
        <dbReference type="SAM" id="MobiDB-lite"/>
    </source>
</evidence>
<accession>A0ABD3RVF1</accession>
<evidence type="ECO:0000256" key="1">
    <source>
        <dbReference type="ARBA" id="ARBA00022737"/>
    </source>
</evidence>
<dbReference type="AlphaFoldDB" id="A0ABD3RVF1"/>
<comment type="caution">
    <text evidence="4">The sequence shown here is derived from an EMBL/GenBank/DDBJ whole genome shotgun (WGS) entry which is preliminary data.</text>
</comment>